<evidence type="ECO:0000313" key="3">
    <source>
        <dbReference type="Proteomes" id="UP001243330"/>
    </source>
</evidence>
<protein>
    <submittedName>
        <fullName evidence="2">Uncharacterized protein</fullName>
    </submittedName>
</protein>
<keyword evidence="3" id="KW-1185">Reference proteome</keyword>
<gene>
    <name evidence="2" type="ORF">CCHR01_17463</name>
</gene>
<sequence>MSRTGLGRRTPSDPDAPRHSWRSQGCWARPTKV</sequence>
<dbReference type="AlphaFoldDB" id="A0AAD9A3I7"/>
<reference evidence="2" key="1">
    <citation type="submission" date="2023-01" db="EMBL/GenBank/DDBJ databases">
        <title>Colletotrichum chrysophilum M932 genome sequence.</title>
        <authorList>
            <person name="Baroncelli R."/>
        </authorList>
    </citation>
    <scope>NUCLEOTIDE SEQUENCE</scope>
    <source>
        <strain evidence="2">M932</strain>
    </source>
</reference>
<dbReference type="EMBL" id="JAQOWY010000615">
    <property type="protein sequence ID" value="KAK1839905.1"/>
    <property type="molecule type" value="Genomic_DNA"/>
</dbReference>
<feature type="region of interest" description="Disordered" evidence="1">
    <location>
        <begin position="1"/>
        <end position="33"/>
    </location>
</feature>
<evidence type="ECO:0000313" key="2">
    <source>
        <dbReference type="EMBL" id="KAK1839905.1"/>
    </source>
</evidence>
<comment type="caution">
    <text evidence="2">The sequence shown here is derived from an EMBL/GenBank/DDBJ whole genome shotgun (WGS) entry which is preliminary data.</text>
</comment>
<accession>A0AAD9A3I7</accession>
<evidence type="ECO:0000256" key="1">
    <source>
        <dbReference type="SAM" id="MobiDB-lite"/>
    </source>
</evidence>
<proteinExistence type="predicted"/>
<name>A0AAD9A3I7_9PEZI</name>
<organism evidence="2 3">
    <name type="scientific">Colletotrichum chrysophilum</name>
    <dbReference type="NCBI Taxonomy" id="1836956"/>
    <lineage>
        <taxon>Eukaryota</taxon>
        <taxon>Fungi</taxon>
        <taxon>Dikarya</taxon>
        <taxon>Ascomycota</taxon>
        <taxon>Pezizomycotina</taxon>
        <taxon>Sordariomycetes</taxon>
        <taxon>Hypocreomycetidae</taxon>
        <taxon>Glomerellales</taxon>
        <taxon>Glomerellaceae</taxon>
        <taxon>Colletotrichum</taxon>
        <taxon>Colletotrichum gloeosporioides species complex</taxon>
    </lineage>
</organism>
<dbReference type="Proteomes" id="UP001243330">
    <property type="component" value="Unassembled WGS sequence"/>
</dbReference>